<keyword evidence="6 10" id="KW-1133">Transmembrane helix</keyword>
<keyword evidence="7" id="KW-0496">Mitochondrion</keyword>
<evidence type="ECO:0000256" key="6">
    <source>
        <dbReference type="ARBA" id="ARBA00022989"/>
    </source>
</evidence>
<comment type="function">
    <text evidence="1">Cytochrome c oxidase subunit which plays a role in assembly of respiratory supercomplexes.</text>
</comment>
<evidence type="ECO:0000256" key="5">
    <source>
        <dbReference type="ARBA" id="ARBA00022692"/>
    </source>
</evidence>
<evidence type="ECO:0000256" key="4">
    <source>
        <dbReference type="ARBA" id="ARBA00011565"/>
    </source>
</evidence>
<evidence type="ECO:0000256" key="7">
    <source>
        <dbReference type="ARBA" id="ARBA00023128"/>
    </source>
</evidence>
<dbReference type="PANTHER" id="PTHR12297">
    <property type="entry name" value="HYPOXIA-INDUCBILE GENE 1 HIG1 -RELATED"/>
    <property type="match status" value="1"/>
</dbReference>
<feature type="transmembrane region" description="Helical" evidence="10">
    <location>
        <begin position="70"/>
        <end position="87"/>
    </location>
</feature>
<sequence>MSGESPLPSSFDGNADFYNENRAEKFFRRLREEPLVPLGCALTVAALIGATRSIRRGDGNRTNIMFRRRIYAQGFTIVAMLAGSIYYQEDRNKRKEYEGAVAEKLRLEKRDKWIRELEVRDEEEKAMKAQVARRRARREGRDELGNLRETAQGVGESEGKKEGKGVLQSVKDLVGGK</sequence>
<dbReference type="EMBL" id="MU004182">
    <property type="protein sequence ID" value="KAF2500954.1"/>
    <property type="molecule type" value="Genomic_DNA"/>
</dbReference>
<dbReference type="PROSITE" id="PS51503">
    <property type="entry name" value="HIG1"/>
    <property type="match status" value="1"/>
</dbReference>
<evidence type="ECO:0000256" key="1">
    <source>
        <dbReference type="ARBA" id="ARBA00002584"/>
    </source>
</evidence>
<keyword evidence="5 10" id="KW-0812">Transmembrane</keyword>
<proteinExistence type="inferred from homology"/>
<dbReference type="AlphaFoldDB" id="A0A6A6R975"/>
<dbReference type="Pfam" id="PF04588">
    <property type="entry name" value="HIG_1_N"/>
    <property type="match status" value="1"/>
</dbReference>
<evidence type="ECO:0000313" key="13">
    <source>
        <dbReference type="Proteomes" id="UP000799750"/>
    </source>
</evidence>
<comment type="subcellular location">
    <subcellularLocation>
        <location evidence="2">Mitochondrion membrane</location>
    </subcellularLocation>
</comment>
<dbReference type="GO" id="GO:0097250">
    <property type="term" value="P:mitochondrial respirasome assembly"/>
    <property type="evidence" value="ECO:0007669"/>
    <property type="project" value="TreeGrafter"/>
</dbReference>
<feature type="domain" description="HIG1" evidence="11">
    <location>
        <begin position="7"/>
        <end position="98"/>
    </location>
</feature>
<dbReference type="InterPro" id="IPR007667">
    <property type="entry name" value="Hypoxia_induced_domain"/>
</dbReference>
<accession>A0A6A6R975</accession>
<dbReference type="PANTHER" id="PTHR12297:SF3">
    <property type="entry name" value="HIG1 DOMAIN FAMILY MEMBER 1A"/>
    <property type="match status" value="1"/>
</dbReference>
<reference evidence="12" key="1">
    <citation type="journal article" date="2020" name="Stud. Mycol.">
        <title>101 Dothideomycetes genomes: a test case for predicting lifestyles and emergence of pathogens.</title>
        <authorList>
            <person name="Haridas S."/>
            <person name="Albert R."/>
            <person name="Binder M."/>
            <person name="Bloem J."/>
            <person name="Labutti K."/>
            <person name="Salamov A."/>
            <person name="Andreopoulos B."/>
            <person name="Baker S."/>
            <person name="Barry K."/>
            <person name="Bills G."/>
            <person name="Bluhm B."/>
            <person name="Cannon C."/>
            <person name="Castanera R."/>
            <person name="Culley D."/>
            <person name="Daum C."/>
            <person name="Ezra D."/>
            <person name="Gonzalez J."/>
            <person name="Henrissat B."/>
            <person name="Kuo A."/>
            <person name="Liang C."/>
            <person name="Lipzen A."/>
            <person name="Lutzoni F."/>
            <person name="Magnuson J."/>
            <person name="Mondo S."/>
            <person name="Nolan M."/>
            <person name="Ohm R."/>
            <person name="Pangilinan J."/>
            <person name="Park H.-J."/>
            <person name="Ramirez L."/>
            <person name="Alfaro M."/>
            <person name="Sun H."/>
            <person name="Tritt A."/>
            <person name="Yoshinaga Y."/>
            <person name="Zwiers L.-H."/>
            <person name="Turgeon B."/>
            <person name="Goodwin S."/>
            <person name="Spatafora J."/>
            <person name="Crous P."/>
            <person name="Grigoriev I."/>
        </authorList>
    </citation>
    <scope>NUCLEOTIDE SEQUENCE</scope>
    <source>
        <strain evidence="12">CBS 269.34</strain>
    </source>
</reference>
<evidence type="ECO:0000256" key="2">
    <source>
        <dbReference type="ARBA" id="ARBA00004325"/>
    </source>
</evidence>
<dbReference type="InterPro" id="IPR050355">
    <property type="entry name" value="RCF1"/>
</dbReference>
<evidence type="ECO:0000256" key="3">
    <source>
        <dbReference type="ARBA" id="ARBA00009366"/>
    </source>
</evidence>
<dbReference type="Proteomes" id="UP000799750">
    <property type="component" value="Unassembled WGS sequence"/>
</dbReference>
<evidence type="ECO:0000313" key="12">
    <source>
        <dbReference type="EMBL" id="KAF2500954.1"/>
    </source>
</evidence>
<comment type="similarity">
    <text evidence="3">Belongs to the RCF1 family.</text>
</comment>
<dbReference type="Gene3D" id="6.10.140.1320">
    <property type="match status" value="1"/>
</dbReference>
<gene>
    <name evidence="12" type="ORF">BU16DRAFT_450044</name>
</gene>
<protein>
    <submittedName>
        <fullName evidence="12">Altered inheritance of mitochondria protein 31, mitochondrial</fullName>
    </submittedName>
</protein>
<keyword evidence="13" id="KW-1185">Reference proteome</keyword>
<comment type="subunit">
    <text evidence="4">Associates with the respiratory chain complex III/complex IV supercomplex.</text>
</comment>
<dbReference type="OrthoDB" id="6604018at2759"/>
<evidence type="ECO:0000256" key="9">
    <source>
        <dbReference type="SAM" id="MobiDB-lite"/>
    </source>
</evidence>
<name>A0A6A6R975_9PEZI</name>
<evidence type="ECO:0000256" key="10">
    <source>
        <dbReference type="SAM" id="Phobius"/>
    </source>
</evidence>
<evidence type="ECO:0000259" key="11">
    <source>
        <dbReference type="PROSITE" id="PS51503"/>
    </source>
</evidence>
<dbReference type="GO" id="GO:0031966">
    <property type="term" value="C:mitochondrial membrane"/>
    <property type="evidence" value="ECO:0007669"/>
    <property type="project" value="UniProtKB-SubCell"/>
</dbReference>
<evidence type="ECO:0000256" key="8">
    <source>
        <dbReference type="ARBA" id="ARBA00023136"/>
    </source>
</evidence>
<feature type="region of interest" description="Disordered" evidence="9">
    <location>
        <begin position="133"/>
        <end position="177"/>
    </location>
</feature>
<keyword evidence="8 10" id="KW-0472">Membrane</keyword>
<organism evidence="12 13">
    <name type="scientific">Lophium mytilinum</name>
    <dbReference type="NCBI Taxonomy" id="390894"/>
    <lineage>
        <taxon>Eukaryota</taxon>
        <taxon>Fungi</taxon>
        <taxon>Dikarya</taxon>
        <taxon>Ascomycota</taxon>
        <taxon>Pezizomycotina</taxon>
        <taxon>Dothideomycetes</taxon>
        <taxon>Pleosporomycetidae</taxon>
        <taxon>Mytilinidiales</taxon>
        <taxon>Mytilinidiaceae</taxon>
        <taxon>Lophium</taxon>
    </lineage>
</organism>